<feature type="region of interest" description="Disordered" evidence="1">
    <location>
        <begin position="275"/>
        <end position="300"/>
    </location>
</feature>
<evidence type="ECO:0000313" key="3">
    <source>
        <dbReference type="Proteomes" id="UP001230268"/>
    </source>
</evidence>
<organism evidence="2 3">
    <name type="scientific">Babesia gibsoni</name>
    <dbReference type="NCBI Taxonomy" id="33632"/>
    <lineage>
        <taxon>Eukaryota</taxon>
        <taxon>Sar</taxon>
        <taxon>Alveolata</taxon>
        <taxon>Apicomplexa</taxon>
        <taxon>Aconoidasida</taxon>
        <taxon>Piroplasmida</taxon>
        <taxon>Babesiidae</taxon>
        <taxon>Babesia</taxon>
    </lineage>
</organism>
<protein>
    <submittedName>
        <fullName evidence="2">Uncharacterized protein</fullName>
    </submittedName>
</protein>
<reference evidence="2" key="1">
    <citation type="submission" date="2023-08" db="EMBL/GenBank/DDBJ databases">
        <title>Draft sequence of the Babesia gibsoni genome.</title>
        <authorList>
            <person name="Yamagishi J.Y."/>
            <person name="Xuan X.X."/>
        </authorList>
    </citation>
    <scope>NUCLEOTIDE SEQUENCE</scope>
    <source>
        <strain evidence="2">Azabu</strain>
    </source>
</reference>
<dbReference type="EMBL" id="JAVEPI010000005">
    <property type="protein sequence ID" value="KAK1441959.1"/>
    <property type="molecule type" value="Genomic_DNA"/>
</dbReference>
<keyword evidence="3" id="KW-1185">Reference proteome</keyword>
<comment type="caution">
    <text evidence="2">The sequence shown here is derived from an EMBL/GenBank/DDBJ whole genome shotgun (WGS) entry which is preliminary data.</text>
</comment>
<accession>A0AAD8LGV6</accession>
<evidence type="ECO:0000256" key="1">
    <source>
        <dbReference type="SAM" id="MobiDB-lite"/>
    </source>
</evidence>
<gene>
    <name evidence="2" type="ORF">BgAZ_502910</name>
</gene>
<sequence>MMQKFRRLFNSELLLGYAVVGGLVYTNLGELKLMWKYYRNQFHLKDEIKMSYKRTMQDAEEHAIKEADATSRMLNCSTVNEVLDSLRTGDMIFMRYNESKLSWPNRCRLSLARWLSKSIYYDDVGIAYKHNGKTYVIVIPPMKLYPMDNATMPPVATHKADDAMVFVNSDVLLSTLSLDVMSVKRLICDPSRREVLQNVMKQAFDNSKEFQRSGLVHYLINFWSGEKSNEANLFNYIQCQQLLRDNKLMELGNTQDVRHPNNGIAYNPSLVSRNRGDAVEGNASENQGTRHSPIEHSKEAPSDVNRMCKQLVEAFKKYGTSSVQQKKRTGGTLSFITHVYIKAGIIPEFCRLDTMKLEELFNVDCLPDESRQDNVQPRLSQHLNLFNEYLCRARFNNLKELSDIDMLWNKH</sequence>
<evidence type="ECO:0000313" key="2">
    <source>
        <dbReference type="EMBL" id="KAK1441959.1"/>
    </source>
</evidence>
<name>A0AAD8LGV6_BABGI</name>
<dbReference type="AlphaFoldDB" id="A0AAD8LGV6"/>
<dbReference type="Proteomes" id="UP001230268">
    <property type="component" value="Unassembled WGS sequence"/>
</dbReference>
<proteinExistence type="predicted"/>